<dbReference type="SMART" id="SM00389">
    <property type="entry name" value="HOX"/>
    <property type="match status" value="1"/>
</dbReference>
<dbReference type="InterPro" id="IPR009057">
    <property type="entry name" value="Homeodomain-like_sf"/>
</dbReference>
<dbReference type="PANTHER" id="PTHR24331:SF0">
    <property type="entry name" value="DBX"/>
    <property type="match status" value="1"/>
</dbReference>
<dbReference type="InterPro" id="IPR017970">
    <property type="entry name" value="Homeobox_CS"/>
</dbReference>
<dbReference type="PROSITE" id="PS50071">
    <property type="entry name" value="HOMEOBOX_2"/>
    <property type="match status" value="1"/>
</dbReference>
<sequence>MHLPNTMYSYLWPYFAPSGAIERHPRAEWPPHGTSGHSPPSSLTSNKGLKFGIDWILSDDSSHVHKDSTSQSPQAWVPLCVGNCLGPFLRCHCDRVVFSPAWTLPSGVGGSRRRRGAVRRAVFSEDQRQGLELAFQKTPYVCPPERQRLATRLGLRDTQVKIWFQNRRMKWRNSQERRQREPEKGTKSESRLDEGVVDEGLFSTFTTQPSHNFSGEQNRFTACV</sequence>
<dbReference type="Pfam" id="PF00046">
    <property type="entry name" value="Homeodomain"/>
    <property type="match status" value="1"/>
</dbReference>
<evidence type="ECO:0000313" key="9">
    <source>
        <dbReference type="Ensembl" id="ENSEBUP00000026579.1"/>
    </source>
</evidence>
<name>A0A8C4RAC9_EPTBU</name>
<reference evidence="9" key="1">
    <citation type="submission" date="2025-08" db="UniProtKB">
        <authorList>
            <consortium name="Ensembl"/>
        </authorList>
    </citation>
    <scope>IDENTIFICATION</scope>
</reference>
<reference evidence="9" key="2">
    <citation type="submission" date="2025-09" db="UniProtKB">
        <authorList>
            <consortium name="Ensembl"/>
        </authorList>
    </citation>
    <scope>IDENTIFICATION</scope>
</reference>
<dbReference type="PANTHER" id="PTHR24331">
    <property type="entry name" value="DBX"/>
    <property type="match status" value="1"/>
</dbReference>
<evidence type="ECO:0000256" key="5">
    <source>
        <dbReference type="PROSITE-ProRule" id="PRU00108"/>
    </source>
</evidence>
<keyword evidence="10" id="KW-1185">Reference proteome</keyword>
<evidence type="ECO:0000256" key="3">
    <source>
        <dbReference type="ARBA" id="ARBA00023242"/>
    </source>
</evidence>
<accession>A0A8C4RAC9</accession>
<dbReference type="GO" id="GO:0000981">
    <property type="term" value="F:DNA-binding transcription factor activity, RNA polymerase II-specific"/>
    <property type="evidence" value="ECO:0007669"/>
    <property type="project" value="InterPro"/>
</dbReference>
<dbReference type="PRINTS" id="PR00031">
    <property type="entry name" value="HTHREPRESSR"/>
</dbReference>
<feature type="domain" description="Homeobox" evidence="8">
    <location>
        <begin position="114"/>
        <end position="174"/>
    </location>
</feature>
<dbReference type="AlphaFoldDB" id="A0A8C4RAC9"/>
<dbReference type="InterPro" id="IPR001356">
    <property type="entry name" value="HD"/>
</dbReference>
<dbReference type="SUPFAM" id="SSF46689">
    <property type="entry name" value="Homeodomain-like"/>
    <property type="match status" value="1"/>
</dbReference>
<dbReference type="PROSITE" id="PS00027">
    <property type="entry name" value="HOMEOBOX_1"/>
    <property type="match status" value="1"/>
</dbReference>
<dbReference type="InterPro" id="IPR051662">
    <property type="entry name" value="H2.0_Homeobox_NeuralPatt"/>
</dbReference>
<feature type="region of interest" description="Disordered" evidence="7">
    <location>
        <begin position="173"/>
        <end position="193"/>
    </location>
</feature>
<dbReference type="Ensembl" id="ENSEBUT00000027155.1">
    <property type="protein sequence ID" value="ENSEBUP00000026579.1"/>
    <property type="gene ID" value="ENSEBUG00000016365.1"/>
</dbReference>
<evidence type="ECO:0000256" key="6">
    <source>
        <dbReference type="RuleBase" id="RU000682"/>
    </source>
</evidence>
<evidence type="ECO:0000256" key="4">
    <source>
        <dbReference type="ARBA" id="ARBA00038504"/>
    </source>
</evidence>
<proteinExistence type="inferred from homology"/>
<dbReference type="InterPro" id="IPR000047">
    <property type="entry name" value="HTH_motif"/>
</dbReference>
<dbReference type="GO" id="GO:0003677">
    <property type="term" value="F:DNA binding"/>
    <property type="evidence" value="ECO:0007669"/>
    <property type="project" value="UniProtKB-UniRule"/>
</dbReference>
<feature type="DNA-binding region" description="Homeobox" evidence="5">
    <location>
        <begin position="116"/>
        <end position="175"/>
    </location>
</feature>
<evidence type="ECO:0000313" key="10">
    <source>
        <dbReference type="Proteomes" id="UP000694388"/>
    </source>
</evidence>
<dbReference type="GO" id="GO:0005634">
    <property type="term" value="C:nucleus"/>
    <property type="evidence" value="ECO:0007669"/>
    <property type="project" value="UniProtKB-SubCell"/>
</dbReference>
<dbReference type="CDD" id="cd00086">
    <property type="entry name" value="homeodomain"/>
    <property type="match status" value="1"/>
</dbReference>
<evidence type="ECO:0000256" key="1">
    <source>
        <dbReference type="ARBA" id="ARBA00023125"/>
    </source>
</evidence>
<organism evidence="9 10">
    <name type="scientific">Eptatretus burgeri</name>
    <name type="common">Inshore hagfish</name>
    <dbReference type="NCBI Taxonomy" id="7764"/>
    <lineage>
        <taxon>Eukaryota</taxon>
        <taxon>Metazoa</taxon>
        <taxon>Chordata</taxon>
        <taxon>Craniata</taxon>
        <taxon>Vertebrata</taxon>
        <taxon>Cyclostomata</taxon>
        <taxon>Myxini</taxon>
        <taxon>Myxiniformes</taxon>
        <taxon>Myxinidae</taxon>
        <taxon>Eptatretinae</taxon>
        <taxon>Eptatretus</taxon>
    </lineage>
</organism>
<evidence type="ECO:0000256" key="2">
    <source>
        <dbReference type="ARBA" id="ARBA00023155"/>
    </source>
</evidence>
<evidence type="ECO:0000256" key="7">
    <source>
        <dbReference type="SAM" id="MobiDB-lite"/>
    </source>
</evidence>
<evidence type="ECO:0000259" key="8">
    <source>
        <dbReference type="PROSITE" id="PS50071"/>
    </source>
</evidence>
<dbReference type="Gene3D" id="1.10.10.60">
    <property type="entry name" value="Homeodomain-like"/>
    <property type="match status" value="1"/>
</dbReference>
<protein>
    <recommendedName>
        <fullName evidence="8">Homeobox domain-containing protein</fullName>
    </recommendedName>
</protein>
<dbReference type="Proteomes" id="UP000694388">
    <property type="component" value="Unplaced"/>
</dbReference>
<keyword evidence="3 5" id="KW-0539">Nucleus</keyword>
<comment type="similarity">
    <text evidence="4">Belongs to the H2.0 homeobox family.</text>
</comment>
<dbReference type="GeneTree" id="ENSGT00950000183093"/>
<keyword evidence="1 5" id="KW-0238">DNA-binding</keyword>
<keyword evidence="2 5" id="KW-0371">Homeobox</keyword>
<comment type="subcellular location">
    <subcellularLocation>
        <location evidence="5 6">Nucleus</location>
    </subcellularLocation>
</comment>